<comment type="caution">
    <text evidence="1">The sequence shown here is derived from an EMBL/GenBank/DDBJ whole genome shotgun (WGS) entry which is preliminary data.</text>
</comment>
<evidence type="ECO:0000313" key="2">
    <source>
        <dbReference type="Proteomes" id="UP001242480"/>
    </source>
</evidence>
<dbReference type="Pfam" id="PF06754">
    <property type="entry name" value="PhnG"/>
    <property type="match status" value="1"/>
</dbReference>
<dbReference type="EMBL" id="JAUSVX010000008">
    <property type="protein sequence ID" value="MDQ0471206.1"/>
    <property type="molecule type" value="Genomic_DNA"/>
</dbReference>
<dbReference type="InterPro" id="IPR009609">
    <property type="entry name" value="Phosphonate_metab_PhnG"/>
</dbReference>
<evidence type="ECO:0000313" key="1">
    <source>
        <dbReference type="EMBL" id="MDQ0471206.1"/>
    </source>
</evidence>
<keyword evidence="1" id="KW-0808">Transferase</keyword>
<protein>
    <submittedName>
        <fullName evidence="1">Alpha-D-ribose 1-methylphosphonate 5-triphosphate synthase subunit PhnG</fullName>
        <ecNumber evidence="1">2.7.8.37</ecNumber>
    </submittedName>
</protein>
<keyword evidence="2" id="KW-1185">Reference proteome</keyword>
<accession>A0ABU0JAB4</accession>
<dbReference type="NCBIfam" id="TIGR03293">
    <property type="entry name" value="PhnG_redo"/>
    <property type="match status" value="1"/>
</dbReference>
<reference evidence="1 2" key="1">
    <citation type="submission" date="2023-07" db="EMBL/GenBank/DDBJ databases">
        <title>Genomic Encyclopedia of Type Strains, Phase IV (KMG-IV): sequencing the most valuable type-strain genomes for metagenomic binning, comparative biology and taxonomic classification.</title>
        <authorList>
            <person name="Goeker M."/>
        </authorList>
    </citation>
    <scope>NUCLEOTIDE SEQUENCE [LARGE SCALE GENOMIC DNA]</scope>
    <source>
        <strain evidence="1 2">DSM 19619</strain>
    </source>
</reference>
<organism evidence="1 2">
    <name type="scientific">Labrys wisconsinensis</name>
    <dbReference type="NCBI Taxonomy" id="425677"/>
    <lineage>
        <taxon>Bacteria</taxon>
        <taxon>Pseudomonadati</taxon>
        <taxon>Pseudomonadota</taxon>
        <taxon>Alphaproteobacteria</taxon>
        <taxon>Hyphomicrobiales</taxon>
        <taxon>Xanthobacteraceae</taxon>
        <taxon>Labrys</taxon>
    </lineage>
</organism>
<sequence>MATAKPQGPSAEEIEERRSAMRLCAEATRTELAAALQALAPVPAAGDLRRPETGLVMLRGRAGGDGAAFNLGEASVVRAAIRLEGGGTGFAYHLGRDAARARQAAILDALWQQPARRQAVEAALAPVAARLAAEAALAARQTAATRVNFFTMVRGED</sequence>
<name>A0ABU0JAB4_9HYPH</name>
<dbReference type="GO" id="GO:0061693">
    <property type="term" value="F:alpha-D-ribose 1-methylphosphonate 5-triphosphate synthase activity"/>
    <property type="evidence" value="ECO:0007669"/>
    <property type="project" value="UniProtKB-EC"/>
</dbReference>
<dbReference type="RefSeq" id="WP_307275937.1">
    <property type="nucleotide sequence ID" value="NZ_JAUSVX010000008.1"/>
</dbReference>
<dbReference type="EC" id="2.7.8.37" evidence="1"/>
<proteinExistence type="predicted"/>
<dbReference type="Proteomes" id="UP001242480">
    <property type="component" value="Unassembled WGS sequence"/>
</dbReference>
<gene>
    <name evidence="1" type="ORF">QO011_004229</name>
</gene>